<name>A0ABT2BII1_9BURK</name>
<keyword evidence="4 10" id="KW-1134">Transmembrane beta strand</keyword>
<keyword evidence="8 15" id="KW-0675">Receptor</keyword>
<evidence type="ECO:0000256" key="4">
    <source>
        <dbReference type="ARBA" id="ARBA00022452"/>
    </source>
</evidence>
<dbReference type="Gene3D" id="2.40.170.20">
    <property type="entry name" value="TonB-dependent receptor, beta-barrel domain"/>
    <property type="match status" value="1"/>
</dbReference>
<feature type="domain" description="TonB-dependent receptor plug" evidence="14">
    <location>
        <begin position="44"/>
        <end position="156"/>
    </location>
</feature>
<evidence type="ECO:0000256" key="12">
    <source>
        <dbReference type="SAM" id="SignalP"/>
    </source>
</evidence>
<keyword evidence="6 11" id="KW-0798">TonB box</keyword>
<dbReference type="InterPro" id="IPR036942">
    <property type="entry name" value="Beta-barrel_TonB_sf"/>
</dbReference>
<accession>A0ABT2BII1</accession>
<evidence type="ECO:0000256" key="2">
    <source>
        <dbReference type="ARBA" id="ARBA00009810"/>
    </source>
</evidence>
<evidence type="ECO:0000256" key="1">
    <source>
        <dbReference type="ARBA" id="ARBA00004571"/>
    </source>
</evidence>
<proteinExistence type="inferred from homology"/>
<evidence type="ECO:0000256" key="5">
    <source>
        <dbReference type="ARBA" id="ARBA00022692"/>
    </source>
</evidence>
<dbReference type="Pfam" id="PF00593">
    <property type="entry name" value="TonB_dep_Rec_b-barrel"/>
    <property type="match status" value="1"/>
</dbReference>
<evidence type="ECO:0000256" key="11">
    <source>
        <dbReference type="RuleBase" id="RU003357"/>
    </source>
</evidence>
<dbReference type="Pfam" id="PF07715">
    <property type="entry name" value="Plug"/>
    <property type="match status" value="1"/>
</dbReference>
<reference evidence="15 16" key="1">
    <citation type="submission" date="2022-08" db="EMBL/GenBank/DDBJ databases">
        <title>Reclassification of Massilia species as members of the genera Telluria, Duganella, Pseudoduganella, Mokoshia gen. nov. and Zemynaea gen. nov. using orthogonal and non-orthogonal genome-based approaches.</title>
        <authorList>
            <person name="Bowman J.P."/>
        </authorList>
    </citation>
    <scope>NUCLEOTIDE SEQUENCE [LARGE SCALE GENOMIC DNA]</scope>
    <source>
        <strain evidence="15 16">JCM 31607</strain>
    </source>
</reference>
<comment type="caution">
    <text evidence="15">The sequence shown here is derived from an EMBL/GenBank/DDBJ whole genome shotgun (WGS) entry which is preliminary data.</text>
</comment>
<evidence type="ECO:0000259" key="14">
    <source>
        <dbReference type="Pfam" id="PF07715"/>
    </source>
</evidence>
<evidence type="ECO:0000256" key="8">
    <source>
        <dbReference type="ARBA" id="ARBA00023170"/>
    </source>
</evidence>
<gene>
    <name evidence="15" type="ORF">NX773_08845</name>
</gene>
<dbReference type="PROSITE" id="PS52016">
    <property type="entry name" value="TONB_DEPENDENT_REC_3"/>
    <property type="match status" value="1"/>
</dbReference>
<feature type="domain" description="TonB-dependent receptor-like beta-barrel" evidence="13">
    <location>
        <begin position="361"/>
        <end position="916"/>
    </location>
</feature>
<dbReference type="Proteomes" id="UP001205861">
    <property type="component" value="Unassembled WGS sequence"/>
</dbReference>
<keyword evidence="7 10" id="KW-0472">Membrane</keyword>
<keyword evidence="9 10" id="KW-0998">Cell outer membrane</keyword>
<dbReference type="PANTHER" id="PTHR47234:SF2">
    <property type="entry name" value="TONB-DEPENDENT RECEPTOR"/>
    <property type="match status" value="1"/>
</dbReference>
<dbReference type="InterPro" id="IPR037066">
    <property type="entry name" value="Plug_dom_sf"/>
</dbReference>
<evidence type="ECO:0000256" key="9">
    <source>
        <dbReference type="ARBA" id="ARBA00023237"/>
    </source>
</evidence>
<evidence type="ECO:0000256" key="10">
    <source>
        <dbReference type="PROSITE-ProRule" id="PRU01360"/>
    </source>
</evidence>
<feature type="signal peptide" evidence="12">
    <location>
        <begin position="1"/>
        <end position="22"/>
    </location>
</feature>
<dbReference type="Gene3D" id="2.170.130.10">
    <property type="entry name" value="TonB-dependent receptor, plug domain"/>
    <property type="match status" value="1"/>
</dbReference>
<dbReference type="InterPro" id="IPR039426">
    <property type="entry name" value="TonB-dep_rcpt-like"/>
</dbReference>
<evidence type="ECO:0000256" key="6">
    <source>
        <dbReference type="ARBA" id="ARBA00023077"/>
    </source>
</evidence>
<organism evidence="15 16">
    <name type="scientific">Massilia solisilvae</name>
    <dbReference type="NCBI Taxonomy" id="1811225"/>
    <lineage>
        <taxon>Bacteria</taxon>
        <taxon>Pseudomonadati</taxon>
        <taxon>Pseudomonadota</taxon>
        <taxon>Betaproteobacteria</taxon>
        <taxon>Burkholderiales</taxon>
        <taxon>Oxalobacteraceae</taxon>
        <taxon>Telluria group</taxon>
        <taxon>Massilia</taxon>
    </lineage>
</organism>
<comment type="subcellular location">
    <subcellularLocation>
        <location evidence="1 10">Cell outer membrane</location>
        <topology evidence="1 10">Multi-pass membrane protein</topology>
    </subcellularLocation>
</comment>
<feature type="chain" id="PRO_5046585315" evidence="12">
    <location>
        <begin position="23"/>
        <end position="958"/>
    </location>
</feature>
<comment type="similarity">
    <text evidence="2 10 11">Belongs to the TonB-dependent receptor family.</text>
</comment>
<dbReference type="InterPro" id="IPR000531">
    <property type="entry name" value="Beta-barrel_TonB"/>
</dbReference>
<sequence length="958" mass="102658">MQQRTKIAMAVAVALHSLTAFAQTDSNVARVEVTGSRIRQVDLETAQPVQVMTQEQIQKSGLITVGDIVNNLSSAGTPAFSKGSTLTSNREQGGQYINMRNLGANRLLVLVNGKRWTSTVAGYTDMSTIPASMIERIEILKDGASAIYGSDAIAGVVNVILKKTMEGGMLSVYQGRNEKGDGKSNDYALSYGAGSDKASIMFALSHTEQGVVWANARPETASSYGPAHTAGAGGTGPWGRIRAVSASGGATGMNMYLNHTGGWLGDGTGSNSRDPASYHTFTGADADTYNSTDEMMFTMPTQLNSIFTKGSIELPYSMRLTTTAMYTERSSSRQNAGYPLNSMTQSKYPVYIDKDSYYNPYGNQVAGAGKGQDLFFYRRTIEVPRVTDNKNQTLHIDAVLEGEFNALGKTFNWNVGYNHSAITGNVLQTGNLNLLALKKALGPSFKNAAGTVQCGTPAAPLSLTECVPFDILGGPSASSQAALNYVMSTGQATYGSNVDSATADITGELFNLPAGAVGFAAGVEHRTQKGYDRPGQFEQSGYSTDLAGNATTGKYTVKEEYLEFNVPLLKGVPFAELLSLDLASRHSDYSNFGTTTNSKASVMWKPIKDLLARATYAQGFRAPTLNDTFGGGSQSFDSYLDPCDTKFGAAASDPAVLARCRAAGVPANFRQLGQSGTPITSAGAQTPFPFNTGAGNDALEPETATTKTAGLVFSPAWLPGFSGSVDYYDIHVKNRITGVSATYEVNQCYVNGVQSFCDKFKRDPVTGMITSLNRGNANLGELGTKGVDLTVAYRFKRSSYGQFNVRSESTYVKNYSIKSTATSDWVDYAGEFGIPKWKANFAVDWSLGNWSATLATRYYSGVKAQCWDSTTECNAPTERASWGPNVNHLGAEIYNDLSVAYAFPWKGKLLVGANNVFDKKPRVNYSAASGLGGTSSGASVDPERPIDRFFYVRYNQAF</sequence>
<dbReference type="SUPFAM" id="SSF56935">
    <property type="entry name" value="Porins"/>
    <property type="match status" value="1"/>
</dbReference>
<dbReference type="RefSeq" id="WP_258855981.1">
    <property type="nucleotide sequence ID" value="NZ_JANUGV010000002.1"/>
</dbReference>
<evidence type="ECO:0000256" key="3">
    <source>
        <dbReference type="ARBA" id="ARBA00022448"/>
    </source>
</evidence>
<keyword evidence="12" id="KW-0732">Signal</keyword>
<evidence type="ECO:0000259" key="13">
    <source>
        <dbReference type="Pfam" id="PF00593"/>
    </source>
</evidence>
<keyword evidence="16" id="KW-1185">Reference proteome</keyword>
<keyword evidence="3 10" id="KW-0813">Transport</keyword>
<evidence type="ECO:0000256" key="7">
    <source>
        <dbReference type="ARBA" id="ARBA00023136"/>
    </source>
</evidence>
<keyword evidence="5 10" id="KW-0812">Transmembrane</keyword>
<evidence type="ECO:0000313" key="15">
    <source>
        <dbReference type="EMBL" id="MCS0608270.1"/>
    </source>
</evidence>
<protein>
    <submittedName>
        <fullName evidence="15">TonB-dependent receptor</fullName>
    </submittedName>
</protein>
<dbReference type="PANTHER" id="PTHR47234">
    <property type="match status" value="1"/>
</dbReference>
<evidence type="ECO:0000313" key="16">
    <source>
        <dbReference type="Proteomes" id="UP001205861"/>
    </source>
</evidence>
<dbReference type="EMBL" id="JANUGV010000002">
    <property type="protein sequence ID" value="MCS0608270.1"/>
    <property type="molecule type" value="Genomic_DNA"/>
</dbReference>
<dbReference type="InterPro" id="IPR012910">
    <property type="entry name" value="Plug_dom"/>
</dbReference>